<dbReference type="OrthoDB" id="3066029at2759"/>
<feature type="compositionally biased region" description="Low complexity" evidence="5">
    <location>
        <begin position="27"/>
        <end position="40"/>
    </location>
</feature>
<dbReference type="AlphaFoldDB" id="A0A9P8QAK9"/>
<evidence type="ECO:0000313" key="8">
    <source>
        <dbReference type="EMBL" id="KAH3685990.1"/>
    </source>
</evidence>
<feature type="transmembrane region" description="Helical" evidence="6">
    <location>
        <begin position="429"/>
        <end position="447"/>
    </location>
</feature>
<keyword evidence="2 6" id="KW-0812">Transmembrane</keyword>
<dbReference type="Proteomes" id="UP000774326">
    <property type="component" value="Unassembled WGS sequence"/>
</dbReference>
<dbReference type="InterPro" id="IPR011701">
    <property type="entry name" value="MFS"/>
</dbReference>
<comment type="subcellular location">
    <subcellularLocation>
        <location evidence="1">Membrane</location>
        <topology evidence="1">Multi-pass membrane protein</topology>
    </subcellularLocation>
</comment>
<keyword evidence="4 6" id="KW-0472">Membrane</keyword>
<evidence type="ECO:0000313" key="9">
    <source>
        <dbReference type="Proteomes" id="UP000774326"/>
    </source>
</evidence>
<evidence type="ECO:0000256" key="1">
    <source>
        <dbReference type="ARBA" id="ARBA00004141"/>
    </source>
</evidence>
<feature type="transmembrane region" description="Helical" evidence="6">
    <location>
        <begin position="279"/>
        <end position="302"/>
    </location>
</feature>
<dbReference type="GO" id="GO:0005886">
    <property type="term" value="C:plasma membrane"/>
    <property type="evidence" value="ECO:0007669"/>
    <property type="project" value="TreeGrafter"/>
</dbReference>
<gene>
    <name evidence="8" type="ORF">WICPIJ_002989</name>
</gene>
<feature type="transmembrane region" description="Helical" evidence="6">
    <location>
        <begin position="388"/>
        <end position="408"/>
    </location>
</feature>
<feature type="transmembrane region" description="Helical" evidence="6">
    <location>
        <begin position="108"/>
        <end position="128"/>
    </location>
</feature>
<reference evidence="8" key="2">
    <citation type="submission" date="2021-01" db="EMBL/GenBank/DDBJ databases">
        <authorList>
            <person name="Schikora-Tamarit M.A."/>
        </authorList>
    </citation>
    <scope>NUCLEOTIDE SEQUENCE</scope>
    <source>
        <strain evidence="8">CBS2887</strain>
    </source>
</reference>
<feature type="transmembrane region" description="Helical" evidence="6">
    <location>
        <begin position="202"/>
        <end position="222"/>
    </location>
</feature>
<dbReference type="Gene3D" id="1.20.1250.20">
    <property type="entry name" value="MFS general substrate transporter like domains"/>
    <property type="match status" value="1"/>
</dbReference>
<feature type="domain" description="Major facilitator superfamily (MFS) profile" evidence="7">
    <location>
        <begin position="74"/>
        <end position="485"/>
    </location>
</feature>
<dbReference type="Pfam" id="PF07690">
    <property type="entry name" value="MFS_1"/>
    <property type="match status" value="1"/>
</dbReference>
<name>A0A9P8QAK9_WICPI</name>
<feature type="transmembrane region" description="Helical" evidence="6">
    <location>
        <begin position="228"/>
        <end position="248"/>
    </location>
</feature>
<dbReference type="EMBL" id="JAEUBG010001689">
    <property type="protein sequence ID" value="KAH3685990.1"/>
    <property type="molecule type" value="Genomic_DNA"/>
</dbReference>
<evidence type="ECO:0000256" key="6">
    <source>
        <dbReference type="SAM" id="Phobius"/>
    </source>
</evidence>
<feature type="transmembrane region" description="Helical" evidence="6">
    <location>
        <begin position="73"/>
        <end position="96"/>
    </location>
</feature>
<dbReference type="GO" id="GO:0022857">
    <property type="term" value="F:transmembrane transporter activity"/>
    <property type="evidence" value="ECO:0007669"/>
    <property type="project" value="InterPro"/>
</dbReference>
<evidence type="ECO:0000259" key="7">
    <source>
        <dbReference type="PROSITE" id="PS50850"/>
    </source>
</evidence>
<feature type="transmembrane region" description="Helical" evidence="6">
    <location>
        <begin position="358"/>
        <end position="376"/>
    </location>
</feature>
<dbReference type="InterPro" id="IPR020846">
    <property type="entry name" value="MFS_dom"/>
</dbReference>
<feature type="transmembrane region" description="Helical" evidence="6">
    <location>
        <begin position="314"/>
        <end position="337"/>
    </location>
</feature>
<evidence type="ECO:0000256" key="3">
    <source>
        <dbReference type="ARBA" id="ARBA00022989"/>
    </source>
</evidence>
<dbReference type="PANTHER" id="PTHR23502:SF64">
    <property type="entry name" value="TRANSPORTER, PUTATIVE (AFU_ORTHOLOGUE AFUA_3G11760)-RELATED"/>
    <property type="match status" value="1"/>
</dbReference>
<dbReference type="InterPro" id="IPR036259">
    <property type="entry name" value="MFS_trans_sf"/>
</dbReference>
<dbReference type="PANTHER" id="PTHR23502">
    <property type="entry name" value="MAJOR FACILITATOR SUPERFAMILY"/>
    <property type="match status" value="1"/>
</dbReference>
<dbReference type="PROSITE" id="PS50850">
    <property type="entry name" value="MFS"/>
    <property type="match status" value="1"/>
</dbReference>
<feature type="transmembrane region" description="Helical" evidence="6">
    <location>
        <begin position="453"/>
        <end position="474"/>
    </location>
</feature>
<feature type="transmembrane region" description="Helical" evidence="6">
    <location>
        <begin position="140"/>
        <end position="166"/>
    </location>
</feature>
<sequence>MSTIADEIKLEKNKEDLVTETQHVIETSSSHTPSVSPVNSKQDHTVDLELAPEDPNSPELVDPHSFSPLRKNIIVFILSLSLFLSPMSSMCLLPAVPTIAAHFKTTGNIINLSISVYNILMAASPCLLNPLCNIFGRRITFISFLSLFLIASILTAVSQNLAMFFVFRGASALFGTTLFGVSALIIGDIFRPTERGTAQGWTLLGSQVGVSVGPVIGGIVTTYTSWRWIFWVQSLLILTNLILVFCFISETMRKTEEQKKEKIKYNPFKIFYCFKYKNLVLAGIIASAITFGASNILVPISYVMNPRFNLTSPLLSSLFFLPTGMGYVCGAMIGGRYADYTVKKYIKKRGKRIAEDRLYSTIIGFSFLLPVTNLIYGWCLEKGKGGIAVPVIALFFNGVGQTLCYSSSNTYCIDCMPPELKSESIGGNYFIRFCFSAVGAAIVLTEIEHIGVGWTSTVSAGFFMFGSCCLFVLIKYGKNFRPNTEKNEID</sequence>
<proteinExistence type="predicted"/>
<protein>
    <recommendedName>
        <fullName evidence="7">Major facilitator superfamily (MFS) profile domain-containing protein</fullName>
    </recommendedName>
</protein>
<feature type="region of interest" description="Disordered" evidence="5">
    <location>
        <begin position="23"/>
        <end position="43"/>
    </location>
</feature>
<evidence type="ECO:0000256" key="2">
    <source>
        <dbReference type="ARBA" id="ARBA00022692"/>
    </source>
</evidence>
<comment type="caution">
    <text evidence="8">The sequence shown here is derived from an EMBL/GenBank/DDBJ whole genome shotgun (WGS) entry which is preliminary data.</text>
</comment>
<keyword evidence="9" id="KW-1185">Reference proteome</keyword>
<accession>A0A9P8QAK9</accession>
<feature type="transmembrane region" description="Helical" evidence="6">
    <location>
        <begin position="172"/>
        <end position="190"/>
    </location>
</feature>
<evidence type="ECO:0000256" key="5">
    <source>
        <dbReference type="SAM" id="MobiDB-lite"/>
    </source>
</evidence>
<evidence type="ECO:0000256" key="4">
    <source>
        <dbReference type="ARBA" id="ARBA00023136"/>
    </source>
</evidence>
<organism evidence="8 9">
    <name type="scientific">Wickerhamomyces pijperi</name>
    <name type="common">Yeast</name>
    <name type="synonym">Pichia pijperi</name>
    <dbReference type="NCBI Taxonomy" id="599730"/>
    <lineage>
        <taxon>Eukaryota</taxon>
        <taxon>Fungi</taxon>
        <taxon>Dikarya</taxon>
        <taxon>Ascomycota</taxon>
        <taxon>Saccharomycotina</taxon>
        <taxon>Saccharomycetes</taxon>
        <taxon>Phaffomycetales</taxon>
        <taxon>Wickerhamomycetaceae</taxon>
        <taxon>Wickerhamomyces</taxon>
    </lineage>
</organism>
<keyword evidence="3 6" id="KW-1133">Transmembrane helix</keyword>
<reference evidence="8" key="1">
    <citation type="journal article" date="2021" name="Open Biol.">
        <title>Shared evolutionary footprints suggest mitochondrial oxidative damage underlies multiple complex I losses in fungi.</title>
        <authorList>
            <person name="Schikora-Tamarit M.A."/>
            <person name="Marcet-Houben M."/>
            <person name="Nosek J."/>
            <person name="Gabaldon T."/>
        </authorList>
    </citation>
    <scope>NUCLEOTIDE SEQUENCE</scope>
    <source>
        <strain evidence="8">CBS2887</strain>
    </source>
</reference>
<dbReference type="SUPFAM" id="SSF103473">
    <property type="entry name" value="MFS general substrate transporter"/>
    <property type="match status" value="1"/>
</dbReference>